<evidence type="ECO:0000313" key="1">
    <source>
        <dbReference type="EnsemblMetazoa" id="GPAI011421-PA"/>
    </source>
</evidence>
<accession>A0A1A9ZDK2</accession>
<reference evidence="1" key="2">
    <citation type="submission" date="2020-05" db="UniProtKB">
        <authorList>
            <consortium name="EnsemblMetazoa"/>
        </authorList>
    </citation>
    <scope>IDENTIFICATION</scope>
    <source>
        <strain evidence="1">IAEA</strain>
    </source>
</reference>
<dbReference type="Proteomes" id="UP000092445">
    <property type="component" value="Unassembled WGS sequence"/>
</dbReference>
<dbReference type="STRING" id="7398.A0A1A9ZDK2"/>
<dbReference type="VEuPathDB" id="VectorBase:GPAI011421"/>
<keyword evidence="2" id="KW-1185">Reference proteome</keyword>
<name>A0A1A9ZDK2_GLOPL</name>
<proteinExistence type="predicted"/>
<protein>
    <submittedName>
        <fullName evidence="1">Uncharacterized protein</fullName>
    </submittedName>
</protein>
<evidence type="ECO:0000313" key="2">
    <source>
        <dbReference type="Proteomes" id="UP000092445"/>
    </source>
</evidence>
<dbReference type="AlphaFoldDB" id="A0A1A9ZDK2"/>
<reference evidence="2" key="1">
    <citation type="submission" date="2014-03" db="EMBL/GenBank/DDBJ databases">
        <authorList>
            <person name="Aksoy S."/>
            <person name="Warren W."/>
            <person name="Wilson R.K."/>
        </authorList>
    </citation>
    <scope>NUCLEOTIDE SEQUENCE [LARGE SCALE GENOMIC DNA]</scope>
    <source>
        <strain evidence="2">IAEA</strain>
    </source>
</reference>
<organism evidence="1 2">
    <name type="scientific">Glossina pallidipes</name>
    <name type="common">Tsetse fly</name>
    <dbReference type="NCBI Taxonomy" id="7398"/>
    <lineage>
        <taxon>Eukaryota</taxon>
        <taxon>Metazoa</taxon>
        <taxon>Ecdysozoa</taxon>
        <taxon>Arthropoda</taxon>
        <taxon>Hexapoda</taxon>
        <taxon>Insecta</taxon>
        <taxon>Pterygota</taxon>
        <taxon>Neoptera</taxon>
        <taxon>Endopterygota</taxon>
        <taxon>Diptera</taxon>
        <taxon>Brachycera</taxon>
        <taxon>Muscomorpha</taxon>
        <taxon>Hippoboscoidea</taxon>
        <taxon>Glossinidae</taxon>
        <taxon>Glossina</taxon>
    </lineage>
</organism>
<dbReference type="EnsemblMetazoa" id="GPAI011421-RA">
    <property type="protein sequence ID" value="GPAI011421-PA"/>
    <property type="gene ID" value="GPAI011421"/>
</dbReference>
<sequence>MESANERSFPAPCVSETGILSSLSSHLNEKADKTQLLPFTSRCSVICPSLSLKNSVGLTSDTQRNRRASCTAINELFLTPRINTRRLSISLDNEKTANLQMSRADTAQEFFNVEHLNIPLEMNEDMGTVVGENENVQTDHNAEKEKSRIIKEYSALIVETICTSEEVIYDTLDETVENFTRDAKANINRVNVKDMGEQQLAADMSQSSAFNAEAGSLIYLNNKSEEAHKGEVQAENIHENVLESVPSNMNNVRVIANLLKTRTPTNSNNNEELACTSRGFLDSLNEVKQLLKTPASCRTVHSSDIHEQINIPKRCSIPPLSDLKEPLDTFEKNVKSVAIDNVETYQNFVMDKNFDKYVVTPRAKNLMIAGSPSSSVVEKTGNSVELPRAEYDFTISKSDNVLLDDLFKTVASSSCLIRSYFEEDGEQVEKRESSKHVQEIKIYIPISSVTEWKSLIAQTPTQNLLSSASEILWGLSRSSVKELVEPAKKAETLSKMRKHGYQVDPNEDLSTKDTTPGVTCSYTSLYLPFTKSVMNVTNISDVMFDTSSTSQRNLTDPLVGTSIVEFANKHELSSASLDSKGDIRGIHLLDKTTESMSNDQAMDSQKDEQVSTFSLQIIDDDKVNQLSEPLIVTDSEDFNNLRNDTPGVASTILELSVELTVIIEAVESSVVDESFWLSLLKGVKCETGTPVMSLLANLSLLDFCIKYFLDAAAFKCESVSLGVAVKSTKCILVFGYWQPLKSIACSSLIDSVVLSSKWIPRISPLESSEAEESSCLLANSTILVQANTEKNLNNSSNELSRTFLIDSKKNADKMTNMKLNKDDPQARNCFEKIKNLKVIISERTNRKVDKSQKEH</sequence>